<feature type="region of interest" description="Disordered" evidence="3">
    <location>
        <begin position="85"/>
        <end position="125"/>
    </location>
</feature>
<keyword evidence="7" id="KW-1185">Reference proteome</keyword>
<protein>
    <recommendedName>
        <fullName evidence="5">ITPR-interacting domain-containing protein</fullName>
    </recommendedName>
</protein>
<feature type="compositionally biased region" description="Basic and acidic residues" evidence="3">
    <location>
        <begin position="103"/>
        <end position="115"/>
    </location>
</feature>
<feature type="compositionally biased region" description="Polar residues" evidence="3">
    <location>
        <begin position="367"/>
        <end position="376"/>
    </location>
</feature>
<feature type="compositionally biased region" description="Basic and acidic residues" evidence="3">
    <location>
        <begin position="580"/>
        <end position="592"/>
    </location>
</feature>
<feature type="transmembrane region" description="Helical" evidence="4">
    <location>
        <begin position="12"/>
        <end position="33"/>
    </location>
</feature>
<feature type="region of interest" description="Disordered" evidence="3">
    <location>
        <begin position="565"/>
        <end position="610"/>
    </location>
</feature>
<dbReference type="SMART" id="SM01257">
    <property type="entry name" value="KRAP_IP3R_bind"/>
    <property type="match status" value="1"/>
</dbReference>
<feature type="region of interest" description="Disordered" evidence="3">
    <location>
        <begin position="529"/>
        <end position="550"/>
    </location>
</feature>
<dbReference type="Pfam" id="PF14722">
    <property type="entry name" value="KRAP_IP3R_bind"/>
    <property type="match status" value="1"/>
</dbReference>
<dbReference type="InterPro" id="IPR043444">
    <property type="entry name" value="TESPA1-like"/>
</dbReference>
<dbReference type="Proteomes" id="UP000824540">
    <property type="component" value="Unassembled WGS sequence"/>
</dbReference>
<feature type="non-terminal residue" evidence="6">
    <location>
        <position position="1314"/>
    </location>
</feature>
<feature type="region of interest" description="Disordered" evidence="3">
    <location>
        <begin position="626"/>
        <end position="700"/>
    </location>
</feature>
<dbReference type="EMBL" id="JAFBMS010000009">
    <property type="protein sequence ID" value="KAG9349468.1"/>
    <property type="molecule type" value="Genomic_DNA"/>
</dbReference>
<organism evidence="6 7">
    <name type="scientific">Albula glossodonta</name>
    <name type="common">roundjaw bonefish</name>
    <dbReference type="NCBI Taxonomy" id="121402"/>
    <lineage>
        <taxon>Eukaryota</taxon>
        <taxon>Metazoa</taxon>
        <taxon>Chordata</taxon>
        <taxon>Craniata</taxon>
        <taxon>Vertebrata</taxon>
        <taxon>Euteleostomi</taxon>
        <taxon>Actinopterygii</taxon>
        <taxon>Neopterygii</taxon>
        <taxon>Teleostei</taxon>
        <taxon>Albuliformes</taxon>
        <taxon>Albulidae</taxon>
        <taxon>Albula</taxon>
    </lineage>
</organism>
<dbReference type="OrthoDB" id="1924287at2759"/>
<evidence type="ECO:0000256" key="2">
    <source>
        <dbReference type="SAM" id="Coils"/>
    </source>
</evidence>
<gene>
    <name evidence="6" type="ORF">JZ751_027913</name>
</gene>
<feature type="region of interest" description="Disordered" evidence="3">
    <location>
        <begin position="1179"/>
        <end position="1219"/>
    </location>
</feature>
<feature type="region of interest" description="Disordered" evidence="3">
    <location>
        <begin position="1250"/>
        <end position="1314"/>
    </location>
</feature>
<dbReference type="InterPro" id="IPR029325">
    <property type="entry name" value="ITPR-bd"/>
</dbReference>
<dbReference type="Pfam" id="PF14723">
    <property type="entry name" value="SSFA2_C"/>
    <property type="match status" value="1"/>
</dbReference>
<dbReference type="PANTHER" id="PTHR17469:SF11">
    <property type="entry name" value="PROTEIN ITPRID2"/>
    <property type="match status" value="1"/>
</dbReference>
<name>A0A8T2PJ06_9TELE</name>
<comment type="caution">
    <text evidence="6">The sequence shown here is derived from an EMBL/GenBank/DDBJ whole genome shotgun (WGS) entry which is preliminary data.</text>
</comment>
<sequence length="1314" mass="143772">MFDDKPTLNGSLILLCKNHAVALCFCTLVLLYCVCSQRKSRPWDLLLSHGETVTALVFLGVARMEECTSGERAHSWRAATMKRKAWAQSRDSRQPSELQDDGAEGRESPRGHMEENTALPEEPGRIPNKIASWLKECRTPQGASLDEQSNSPTKGVAKNGCSFEDDLSLGAEAHCLSHVLSTANHLQPSSAKTEVPCFGMLASGKRNHFLQRGQSMNSTGSGKSSTVSSVSDLLYLYEEDPVEVLYNLGFGTEEPHIASKVPSRFFNSSSDARGIDIKVYLDAQLQRMALENPSHALTSRFRQIEVLATVTNAFSHLYSQVSVQRITSCSAESQEVSPLKRNNSVLNAAKILKKTISKVNMQAPGVENQSPTSMCADSSPVCRAEQKQQRASKKKDAPSLATVTEESVSRGLSGPGETHDGVAPQPHEASVADPEQAEEQGWAVTSTPDREPCAQLSNPRIALLTQTRDSFEMEEVQSNEGESLVGVCSPGRAGHEQLIRTASQHSDSSGFAEEPSTDGSANYLKVQESSDSCDSENTVTSNSGEVSVSTPMALDHPASVRLQGDEEGLTPTVPPHHREHSGPESREQDHLIPKSAEGDVAETERPSSKDELVLFTEPANTMELRSIAETEPVSTAMPSLSTESGSNTDSRASTETGSIVRPSSSTELGSTAVSSDSTEPWSTAECSSSTEPAVIVESSSSTVPGSIIEISCSTEPGSEVESEVPSSSDRVHGALRRAQLKGPSMSEEQDDQAQARARDLRRGRGRFPLRRASSLPTQLLSPACVVSTIKIQVRPGGAKCCSPSSTTYRYTPEDEEEVGSITELEEEEQATALDANSLPSMPQKVEEGPSRMPPYPLHMPSHLAHSSSSLQSIPSDWPEQPLCEHSRSWSTCSMPNLPLHSAPYCVPYENPHTPPHQNIHQGHQYSRPYCNPHRAQCSFPQSHFNAAPYGSNLPFGYHYENTYITPHSRQPHPSCPYPNPNDPLRSMALPVHPSYAPSSAEMQLKRVLHDIRGTVQNLTQCSSLRGEKVSIPARTPQSSVLSLYESAFQELHLMHKSLSVFRAQMMDLELTLVRQQDQVYQHLNHEERQEAEQLQQLRSAVRQELQELELQLEGRLLFLDEQLRSSQLSSLYRHPMDIHGRHSLDSLYSTSPVNMTELVYPQVSELLREQLNLQTELGCDGRGSSACSSGTASPVRPTRAPGPGWTHGAHTPECASPNRTGMYRTSVCITPTPPARPPPERPHLTLVSREEAKNPQQQEQRGGGAESLEPQEESRGGAQSLIMLEERGVAQNLLQEGRGREPADNLYLQQLIKQ</sequence>
<keyword evidence="4" id="KW-0812">Transmembrane</keyword>
<evidence type="ECO:0000259" key="5">
    <source>
        <dbReference type="SMART" id="SM01257"/>
    </source>
</evidence>
<accession>A0A8T2PJ06</accession>
<keyword evidence="4" id="KW-0472">Membrane</keyword>
<dbReference type="GO" id="GO:0005102">
    <property type="term" value="F:signaling receptor binding"/>
    <property type="evidence" value="ECO:0007669"/>
    <property type="project" value="InterPro"/>
</dbReference>
<reference evidence="6" key="1">
    <citation type="thesis" date="2021" institute="BYU ScholarsArchive" country="Provo, UT, USA">
        <title>Applications of and Algorithms for Genome Assembly and Genomic Analyses with an Emphasis on Marine Teleosts.</title>
        <authorList>
            <person name="Pickett B.D."/>
        </authorList>
    </citation>
    <scope>NUCLEOTIDE SEQUENCE</scope>
    <source>
        <strain evidence="6">HI-2016</strain>
    </source>
</reference>
<feature type="domain" description="ITPR-interacting" evidence="5">
    <location>
        <begin position="208"/>
        <end position="360"/>
    </location>
</feature>
<keyword evidence="4" id="KW-1133">Transmembrane helix</keyword>
<keyword evidence="1 2" id="KW-0175">Coiled coil</keyword>
<feature type="compositionally biased region" description="Polar residues" evidence="3">
    <location>
        <begin position="632"/>
        <end position="700"/>
    </location>
</feature>
<evidence type="ECO:0000256" key="3">
    <source>
        <dbReference type="SAM" id="MobiDB-lite"/>
    </source>
</evidence>
<evidence type="ECO:0000313" key="7">
    <source>
        <dbReference type="Proteomes" id="UP000824540"/>
    </source>
</evidence>
<evidence type="ECO:0000313" key="6">
    <source>
        <dbReference type="EMBL" id="KAG9349468.1"/>
    </source>
</evidence>
<proteinExistence type="predicted"/>
<feature type="transmembrane region" description="Helical" evidence="4">
    <location>
        <begin position="45"/>
        <end position="62"/>
    </location>
</feature>
<feature type="region of interest" description="Disordered" evidence="3">
    <location>
        <begin position="362"/>
        <end position="454"/>
    </location>
</feature>
<feature type="coiled-coil region" evidence="2">
    <location>
        <begin position="1080"/>
        <end position="1111"/>
    </location>
</feature>
<dbReference type="PANTHER" id="PTHR17469">
    <property type="entry name" value="SPERM SPECIFIC ANTIGEN 2-RELATED"/>
    <property type="match status" value="1"/>
</dbReference>
<dbReference type="InterPro" id="IPR029326">
    <property type="entry name" value="SSFA2_C"/>
</dbReference>
<evidence type="ECO:0000256" key="1">
    <source>
        <dbReference type="ARBA" id="ARBA00023054"/>
    </source>
</evidence>
<evidence type="ECO:0000256" key="4">
    <source>
        <dbReference type="SAM" id="Phobius"/>
    </source>
</evidence>